<proteinExistence type="inferred from homology"/>
<keyword evidence="6" id="KW-0732">Signal</keyword>
<accession>A0AAD3HQ13</accession>
<dbReference type="InterPro" id="IPR001189">
    <property type="entry name" value="Mn/Fe_SOD"/>
</dbReference>
<feature type="compositionally biased region" description="Low complexity" evidence="5">
    <location>
        <begin position="45"/>
        <end position="58"/>
    </location>
</feature>
<evidence type="ECO:0000256" key="5">
    <source>
        <dbReference type="SAM" id="MobiDB-lite"/>
    </source>
</evidence>
<feature type="non-terminal residue" evidence="8">
    <location>
        <position position="1"/>
    </location>
</feature>
<dbReference type="SUPFAM" id="SSF46609">
    <property type="entry name" value="Fe,Mn superoxide dismutase (SOD), N-terminal domain"/>
    <property type="match status" value="1"/>
</dbReference>
<dbReference type="AlphaFoldDB" id="A0AAD3HQ13"/>
<dbReference type="GO" id="GO:0004784">
    <property type="term" value="F:superoxide dismutase activity"/>
    <property type="evidence" value="ECO:0007669"/>
    <property type="project" value="UniProtKB-EC"/>
</dbReference>
<reference evidence="8 9" key="1">
    <citation type="journal article" date="2021" name="Sci. Rep.">
        <title>Genome sequencing of the multicellular alga Astrephomene provides insights into convergent evolution of germ-soma differentiation.</title>
        <authorList>
            <person name="Yamashita S."/>
            <person name="Yamamoto K."/>
            <person name="Matsuzaki R."/>
            <person name="Suzuki S."/>
            <person name="Yamaguchi H."/>
            <person name="Hirooka S."/>
            <person name="Minakuchi Y."/>
            <person name="Miyagishima S."/>
            <person name="Kawachi M."/>
            <person name="Toyoda A."/>
            <person name="Nozaki H."/>
        </authorList>
    </citation>
    <scope>NUCLEOTIDE SEQUENCE [LARGE SCALE GENOMIC DNA]</scope>
    <source>
        <strain evidence="8 9">NIES-4017</strain>
    </source>
</reference>
<evidence type="ECO:0000256" key="4">
    <source>
        <dbReference type="ARBA" id="ARBA00023002"/>
    </source>
</evidence>
<gene>
    <name evidence="8" type="ORF">Agub_g10515</name>
</gene>
<organism evidence="8 9">
    <name type="scientific">Astrephomene gubernaculifera</name>
    <dbReference type="NCBI Taxonomy" id="47775"/>
    <lineage>
        <taxon>Eukaryota</taxon>
        <taxon>Viridiplantae</taxon>
        <taxon>Chlorophyta</taxon>
        <taxon>core chlorophytes</taxon>
        <taxon>Chlorophyceae</taxon>
        <taxon>CS clade</taxon>
        <taxon>Chlamydomonadales</taxon>
        <taxon>Astrephomenaceae</taxon>
        <taxon>Astrephomene</taxon>
    </lineage>
</organism>
<feature type="compositionally biased region" description="Low complexity" evidence="5">
    <location>
        <begin position="89"/>
        <end position="116"/>
    </location>
</feature>
<dbReference type="Pfam" id="PF00081">
    <property type="entry name" value="Sod_Fe_N"/>
    <property type="match status" value="1"/>
</dbReference>
<feature type="chain" id="PRO_5041948621" description="superoxide dismutase" evidence="6">
    <location>
        <begin position="28"/>
        <end position="158"/>
    </location>
</feature>
<dbReference type="EC" id="1.15.1.1" evidence="2"/>
<keyword evidence="9" id="KW-1185">Reference proteome</keyword>
<evidence type="ECO:0000259" key="7">
    <source>
        <dbReference type="Pfam" id="PF00081"/>
    </source>
</evidence>
<feature type="signal peptide" evidence="6">
    <location>
        <begin position="1"/>
        <end position="27"/>
    </location>
</feature>
<dbReference type="EMBL" id="BMAR01000024">
    <property type="protein sequence ID" value="GFR48607.1"/>
    <property type="molecule type" value="Genomic_DNA"/>
</dbReference>
<sequence>MIAADRLVARTLLYTGLLALLAAAACGSPQQQHQSADAATINTAQQPSQQHLQQQYQQEGEMQVARAGAGGVALRRLRHVQLGLRQLRQVEQQQQQQRQQQRQPSAVAPNATATAPPTGPLRLEPLPYDYSALEPVISTKIMQLHHDTHEATYVEKAN</sequence>
<protein>
    <recommendedName>
        <fullName evidence="2">superoxide dismutase</fullName>
        <ecNumber evidence="2">1.15.1.1</ecNumber>
    </recommendedName>
</protein>
<feature type="domain" description="Manganese/iron superoxide dismutase N-terminal" evidence="7">
    <location>
        <begin position="123"/>
        <end position="158"/>
    </location>
</feature>
<dbReference type="GO" id="GO:0046872">
    <property type="term" value="F:metal ion binding"/>
    <property type="evidence" value="ECO:0007669"/>
    <property type="project" value="UniProtKB-KW"/>
</dbReference>
<comment type="similarity">
    <text evidence="1">Belongs to the iron/manganese superoxide dismutase family.</text>
</comment>
<evidence type="ECO:0000313" key="8">
    <source>
        <dbReference type="EMBL" id="GFR48607.1"/>
    </source>
</evidence>
<evidence type="ECO:0000313" key="9">
    <source>
        <dbReference type="Proteomes" id="UP001054857"/>
    </source>
</evidence>
<feature type="region of interest" description="Disordered" evidence="5">
    <location>
        <begin position="89"/>
        <end position="125"/>
    </location>
</feature>
<feature type="region of interest" description="Disordered" evidence="5">
    <location>
        <begin position="36"/>
        <end position="68"/>
    </location>
</feature>
<evidence type="ECO:0000256" key="3">
    <source>
        <dbReference type="ARBA" id="ARBA00022723"/>
    </source>
</evidence>
<dbReference type="PRINTS" id="PR01703">
    <property type="entry name" value="MNSODISMTASE"/>
</dbReference>
<comment type="caution">
    <text evidence="8">The sequence shown here is derived from an EMBL/GenBank/DDBJ whole genome shotgun (WGS) entry which is preliminary data.</text>
</comment>
<keyword evidence="4" id="KW-0560">Oxidoreductase</keyword>
<dbReference type="PROSITE" id="PS51257">
    <property type="entry name" value="PROKAR_LIPOPROTEIN"/>
    <property type="match status" value="1"/>
</dbReference>
<evidence type="ECO:0000256" key="2">
    <source>
        <dbReference type="ARBA" id="ARBA00012682"/>
    </source>
</evidence>
<dbReference type="Proteomes" id="UP001054857">
    <property type="component" value="Unassembled WGS sequence"/>
</dbReference>
<dbReference type="InterPro" id="IPR019831">
    <property type="entry name" value="Mn/Fe_SOD_N"/>
</dbReference>
<dbReference type="InterPro" id="IPR036324">
    <property type="entry name" value="Mn/Fe_SOD_N_sf"/>
</dbReference>
<evidence type="ECO:0000256" key="6">
    <source>
        <dbReference type="SAM" id="SignalP"/>
    </source>
</evidence>
<keyword evidence="3" id="KW-0479">Metal-binding</keyword>
<evidence type="ECO:0000256" key="1">
    <source>
        <dbReference type="ARBA" id="ARBA00008714"/>
    </source>
</evidence>
<name>A0AAD3HQ13_9CHLO</name>